<organism evidence="1 2">
    <name type="scientific">Araneus ventricosus</name>
    <name type="common">Orbweaver spider</name>
    <name type="synonym">Epeira ventricosa</name>
    <dbReference type="NCBI Taxonomy" id="182803"/>
    <lineage>
        <taxon>Eukaryota</taxon>
        <taxon>Metazoa</taxon>
        <taxon>Ecdysozoa</taxon>
        <taxon>Arthropoda</taxon>
        <taxon>Chelicerata</taxon>
        <taxon>Arachnida</taxon>
        <taxon>Araneae</taxon>
        <taxon>Araneomorphae</taxon>
        <taxon>Entelegynae</taxon>
        <taxon>Araneoidea</taxon>
        <taxon>Araneidae</taxon>
        <taxon>Araneus</taxon>
    </lineage>
</organism>
<reference evidence="1 2" key="1">
    <citation type="journal article" date="2019" name="Sci. Rep.">
        <title>Orb-weaving spider Araneus ventricosus genome elucidates the spidroin gene catalogue.</title>
        <authorList>
            <person name="Kono N."/>
            <person name="Nakamura H."/>
            <person name="Ohtoshi R."/>
            <person name="Moran D.A.P."/>
            <person name="Shinohara A."/>
            <person name="Yoshida Y."/>
            <person name="Fujiwara M."/>
            <person name="Mori M."/>
            <person name="Tomita M."/>
            <person name="Arakawa K."/>
        </authorList>
    </citation>
    <scope>NUCLEOTIDE SEQUENCE [LARGE SCALE GENOMIC DNA]</scope>
</reference>
<sequence>MLCVGANYGKGAGNGAQLIGTVTSIVGAFLELTGLPDFNSIMGIGDLIHHSGSLVDGTSSIAESLGSAKYLNDVENVFKKDKELSVSLGDWLEVWKSLDEKIQEIFGSDQTSEKRIQLLNFLGKFSRIRSITKDFKDTVETLKSGKYSTYIETEMRLDRLLKLSNYLEKNPQIPGEVRMGLIGFNRVSALVQSYKNYARKEICEKIASISQEYKPPTANTVAKYTFLRSIDIAVNYLSLLDVTKVIKEGKSKYSDSLKEIIDILELEFQNMEAL</sequence>
<dbReference type="EMBL" id="BGPR01014124">
    <property type="protein sequence ID" value="GBN63832.1"/>
    <property type="molecule type" value="Genomic_DNA"/>
</dbReference>
<keyword evidence="2" id="KW-1185">Reference proteome</keyword>
<comment type="caution">
    <text evidence="1">The sequence shown here is derived from an EMBL/GenBank/DDBJ whole genome shotgun (WGS) entry which is preliminary data.</text>
</comment>
<accession>A0A4Y2QKK0</accession>
<evidence type="ECO:0000313" key="2">
    <source>
        <dbReference type="Proteomes" id="UP000499080"/>
    </source>
</evidence>
<dbReference type="AlphaFoldDB" id="A0A4Y2QKK0"/>
<proteinExistence type="predicted"/>
<dbReference type="OrthoDB" id="6430746at2759"/>
<dbReference type="Proteomes" id="UP000499080">
    <property type="component" value="Unassembled WGS sequence"/>
</dbReference>
<evidence type="ECO:0000313" key="1">
    <source>
        <dbReference type="EMBL" id="GBN63832.1"/>
    </source>
</evidence>
<name>A0A4Y2QKK0_ARAVE</name>
<protein>
    <submittedName>
        <fullName evidence="1">Uncharacterized protein</fullName>
    </submittedName>
</protein>
<gene>
    <name evidence="1" type="ORF">AVEN_88579_1</name>
</gene>